<feature type="transmembrane region" description="Helical" evidence="1">
    <location>
        <begin position="27"/>
        <end position="42"/>
    </location>
</feature>
<dbReference type="AlphaFoldDB" id="A0A455U8Q4"/>
<feature type="transmembrane region" description="Helical" evidence="1">
    <location>
        <begin position="54"/>
        <end position="72"/>
    </location>
</feature>
<evidence type="ECO:0000256" key="1">
    <source>
        <dbReference type="SAM" id="Phobius"/>
    </source>
</evidence>
<evidence type="ECO:0000313" key="2">
    <source>
        <dbReference type="EMBL" id="BBI60628.1"/>
    </source>
</evidence>
<proteinExistence type="predicted"/>
<dbReference type="KEGG" id="hsr:HSBAA_19340"/>
<keyword evidence="1" id="KW-0812">Transmembrane</keyword>
<keyword evidence="1" id="KW-1133">Transmembrane helix</keyword>
<gene>
    <name evidence="2" type="ORF">HSBAA_19340</name>
</gene>
<reference evidence="2 3" key="1">
    <citation type="journal article" date="2019" name="Microbiol. Resour. Announc.">
        <title>Complete Genome Sequence of Halomonas sulfidaeris Strain Esulfide1 Isolated from a Metal Sulfide Rock at a Depth of 2,200 Meters, Obtained Using Nanopore Sequencing.</title>
        <authorList>
            <person name="Saito M."/>
            <person name="Nishigata A."/>
            <person name="Galipon J."/>
            <person name="Arakawa K."/>
        </authorList>
    </citation>
    <scope>NUCLEOTIDE SEQUENCE [LARGE SCALE GENOMIC DNA]</scope>
    <source>
        <strain evidence="2 3">ATCC BAA-803</strain>
    </source>
</reference>
<accession>A0A455U8Q4</accession>
<name>A0A455U8Q4_9GAMM</name>
<sequence>MLLLGSVVLLIKRPALALSRQDALVMLAMAAYALVGVLEAWWDGQGSSGMDKPLRLLLAVPALLLVMAYPRVWRGSGAELRLAR</sequence>
<protein>
    <submittedName>
        <fullName evidence="2">Uncharacterized protein</fullName>
    </submittedName>
</protein>
<dbReference type="Proteomes" id="UP000320231">
    <property type="component" value="Chromosome"/>
</dbReference>
<evidence type="ECO:0000313" key="3">
    <source>
        <dbReference type="Proteomes" id="UP000320231"/>
    </source>
</evidence>
<keyword evidence="1" id="KW-0472">Membrane</keyword>
<organism evidence="2 3">
    <name type="scientific">Vreelandella sulfidaeris</name>
    <dbReference type="NCBI Taxonomy" id="115553"/>
    <lineage>
        <taxon>Bacteria</taxon>
        <taxon>Pseudomonadati</taxon>
        <taxon>Pseudomonadota</taxon>
        <taxon>Gammaproteobacteria</taxon>
        <taxon>Oceanospirillales</taxon>
        <taxon>Halomonadaceae</taxon>
        <taxon>Vreelandella</taxon>
    </lineage>
</organism>
<dbReference type="EMBL" id="AP019514">
    <property type="protein sequence ID" value="BBI60628.1"/>
    <property type="molecule type" value="Genomic_DNA"/>
</dbReference>